<dbReference type="AlphaFoldDB" id="A0A4R6Y7W0"/>
<sequence>MKKIAVIGPESTGKSTLVTALAAHFNCPFMPEYAREFLQTHGAQYTFNDVLTIARNQLRNEERIIAEHPHAPYVFIDTDMHIMHVWCTVVFGRTHDFIEEARAQNRYDLYLLTRPDLPWVADEMREYPQLEIRERLFNMYKDILEHQTTPWAEIHGQGEARMNRALLALTSLT</sequence>
<organism evidence="2 3">
    <name type="scientific">Hydromonas duriensis</name>
    <dbReference type="NCBI Taxonomy" id="1527608"/>
    <lineage>
        <taxon>Bacteria</taxon>
        <taxon>Pseudomonadati</taxon>
        <taxon>Pseudomonadota</taxon>
        <taxon>Betaproteobacteria</taxon>
        <taxon>Burkholderiales</taxon>
        <taxon>Burkholderiaceae</taxon>
        <taxon>Hydromonas</taxon>
    </lineage>
</organism>
<gene>
    <name evidence="2" type="ORF">DFR44_11075</name>
</gene>
<dbReference type="PANTHER" id="PTHR37512:SF1">
    <property type="entry name" value="NADR_TTD14 AAA DOMAIN-CONTAINING PROTEIN"/>
    <property type="match status" value="1"/>
</dbReference>
<keyword evidence="2" id="KW-0548">Nucleotidyltransferase</keyword>
<reference evidence="2 3" key="1">
    <citation type="submission" date="2019-03" db="EMBL/GenBank/DDBJ databases">
        <title>Genomic Encyclopedia of Type Strains, Phase IV (KMG-IV): sequencing the most valuable type-strain genomes for metagenomic binning, comparative biology and taxonomic classification.</title>
        <authorList>
            <person name="Goeker M."/>
        </authorList>
    </citation>
    <scope>NUCLEOTIDE SEQUENCE [LARGE SCALE GENOMIC DNA]</scope>
    <source>
        <strain evidence="2 3">DSM 102852</strain>
    </source>
</reference>
<feature type="domain" description="NadR/Ttd14 AAA" evidence="1">
    <location>
        <begin position="3"/>
        <end position="161"/>
    </location>
</feature>
<protein>
    <submittedName>
        <fullName evidence="2">NadR type nicotinamide-nucleotide adenylyltransferase</fullName>
    </submittedName>
</protein>
<keyword evidence="2" id="KW-0808">Transferase</keyword>
<dbReference type="PANTHER" id="PTHR37512">
    <property type="entry name" value="TRIFUNCTIONAL NAD BIOSYNTHESIS/REGULATOR PROTEIN NADR"/>
    <property type="match status" value="1"/>
</dbReference>
<dbReference type="InterPro" id="IPR052735">
    <property type="entry name" value="NAD_biosynth-regulator"/>
</dbReference>
<comment type="caution">
    <text evidence="2">The sequence shown here is derived from an EMBL/GenBank/DDBJ whole genome shotgun (WGS) entry which is preliminary data.</text>
</comment>
<dbReference type="InterPro" id="IPR027417">
    <property type="entry name" value="P-loop_NTPase"/>
</dbReference>
<dbReference type="EMBL" id="SNZE01000010">
    <property type="protein sequence ID" value="TDR31427.1"/>
    <property type="molecule type" value="Genomic_DNA"/>
</dbReference>
<keyword evidence="3" id="KW-1185">Reference proteome</keyword>
<evidence type="ECO:0000313" key="3">
    <source>
        <dbReference type="Proteomes" id="UP000294480"/>
    </source>
</evidence>
<dbReference type="GO" id="GO:0016779">
    <property type="term" value="F:nucleotidyltransferase activity"/>
    <property type="evidence" value="ECO:0007669"/>
    <property type="project" value="UniProtKB-KW"/>
</dbReference>
<evidence type="ECO:0000259" key="1">
    <source>
        <dbReference type="Pfam" id="PF13521"/>
    </source>
</evidence>
<dbReference type="SUPFAM" id="SSF52540">
    <property type="entry name" value="P-loop containing nucleoside triphosphate hydrolases"/>
    <property type="match status" value="1"/>
</dbReference>
<dbReference type="Gene3D" id="3.40.50.300">
    <property type="entry name" value="P-loop containing nucleotide triphosphate hydrolases"/>
    <property type="match status" value="1"/>
</dbReference>
<proteinExistence type="predicted"/>
<dbReference type="Proteomes" id="UP000294480">
    <property type="component" value="Unassembled WGS sequence"/>
</dbReference>
<dbReference type="InterPro" id="IPR038727">
    <property type="entry name" value="NadR/Ttd14_AAA_dom"/>
</dbReference>
<dbReference type="RefSeq" id="WP_133620167.1">
    <property type="nucleotide sequence ID" value="NZ_SNZE01000010.1"/>
</dbReference>
<dbReference type="Pfam" id="PF13521">
    <property type="entry name" value="AAA_28"/>
    <property type="match status" value="1"/>
</dbReference>
<accession>A0A4R6Y7W0</accession>
<name>A0A4R6Y7W0_9BURK</name>
<dbReference type="OrthoDB" id="9151999at2"/>
<evidence type="ECO:0000313" key="2">
    <source>
        <dbReference type="EMBL" id="TDR31427.1"/>
    </source>
</evidence>